<proteinExistence type="predicted"/>
<organism evidence="1 2">
    <name type="scientific">Akkermansia massiliensis</name>
    <dbReference type="NCBI Taxonomy" id="2927224"/>
    <lineage>
        <taxon>Bacteria</taxon>
        <taxon>Pseudomonadati</taxon>
        <taxon>Verrucomicrobiota</taxon>
        <taxon>Verrucomicrobiia</taxon>
        <taxon>Verrucomicrobiales</taxon>
        <taxon>Akkermansiaceae</taxon>
        <taxon>Akkermansia</taxon>
    </lineage>
</organism>
<reference evidence="1 2" key="1">
    <citation type="submission" date="2022-03" db="EMBL/GenBank/DDBJ databases">
        <title>Taxonomic description of new species and reclassification of some bacterial strains.</title>
        <authorList>
            <person name="Ndongo S."/>
        </authorList>
    </citation>
    <scope>NUCLEOTIDE SEQUENCE [LARGE SCALE GENOMIC DNA]</scope>
    <source>
        <strain evidence="1 2">Marseille-P6666</strain>
    </source>
</reference>
<name>A0ABT0R5I4_9BACT</name>
<dbReference type="Proteomes" id="UP001202031">
    <property type="component" value="Unassembled WGS sequence"/>
</dbReference>
<comment type="caution">
    <text evidence="1">The sequence shown here is derived from an EMBL/GenBank/DDBJ whole genome shotgun (WGS) entry which is preliminary data.</text>
</comment>
<protein>
    <submittedName>
        <fullName evidence="1">Uncharacterized protein</fullName>
    </submittedName>
</protein>
<accession>A0ABT0R5I4</accession>
<gene>
    <name evidence="1" type="ORF">M8N44_03360</name>
</gene>
<dbReference type="GeneID" id="84022878"/>
<sequence length="76" mass="8397">MKTLTPGDKLNCYVIDRNGQQSNLAIQILVVATKQSLYADGLYSTILGIVDERTGKLIEDHPGKEMTPFVRALCDD</sequence>
<evidence type="ECO:0000313" key="1">
    <source>
        <dbReference type="EMBL" id="MCL6656354.1"/>
    </source>
</evidence>
<keyword evidence="2" id="KW-1185">Reference proteome</keyword>
<dbReference type="EMBL" id="JAMGSI010000001">
    <property type="protein sequence ID" value="MCL6656354.1"/>
    <property type="molecule type" value="Genomic_DNA"/>
</dbReference>
<dbReference type="RefSeq" id="WP_102749307.1">
    <property type="nucleotide sequence ID" value="NZ_CP072027.1"/>
</dbReference>
<evidence type="ECO:0000313" key="2">
    <source>
        <dbReference type="Proteomes" id="UP001202031"/>
    </source>
</evidence>